<reference evidence="1 2" key="1">
    <citation type="journal article" date="2022" name="Allergy">
        <title>Genome assembly and annotation of Periplaneta americana reveal a comprehensive cockroach allergen profile.</title>
        <authorList>
            <person name="Wang L."/>
            <person name="Xiong Q."/>
            <person name="Saelim N."/>
            <person name="Wang L."/>
            <person name="Nong W."/>
            <person name="Wan A.T."/>
            <person name="Shi M."/>
            <person name="Liu X."/>
            <person name="Cao Q."/>
            <person name="Hui J.H.L."/>
            <person name="Sookrung N."/>
            <person name="Leung T.F."/>
            <person name="Tungtrongchitr A."/>
            <person name="Tsui S.K.W."/>
        </authorList>
    </citation>
    <scope>NUCLEOTIDE SEQUENCE [LARGE SCALE GENOMIC DNA]</scope>
    <source>
        <strain evidence="1">PWHHKU_190912</strain>
    </source>
</reference>
<gene>
    <name evidence="1" type="ORF">ANN_04341</name>
</gene>
<comment type="caution">
    <text evidence="1">The sequence shown here is derived from an EMBL/GenBank/DDBJ whole genome shotgun (WGS) entry which is preliminary data.</text>
</comment>
<dbReference type="EMBL" id="JAJSOF020000013">
    <property type="protein sequence ID" value="KAJ4442750.1"/>
    <property type="molecule type" value="Genomic_DNA"/>
</dbReference>
<protein>
    <recommendedName>
        <fullName evidence="3">Per a allergen</fullName>
    </recommendedName>
</protein>
<name>A0ABQ8T8B7_PERAM</name>
<evidence type="ECO:0008006" key="3">
    <source>
        <dbReference type="Google" id="ProtNLM"/>
    </source>
</evidence>
<organism evidence="1 2">
    <name type="scientific">Periplaneta americana</name>
    <name type="common">American cockroach</name>
    <name type="synonym">Blatta americana</name>
    <dbReference type="NCBI Taxonomy" id="6978"/>
    <lineage>
        <taxon>Eukaryota</taxon>
        <taxon>Metazoa</taxon>
        <taxon>Ecdysozoa</taxon>
        <taxon>Arthropoda</taxon>
        <taxon>Hexapoda</taxon>
        <taxon>Insecta</taxon>
        <taxon>Pterygota</taxon>
        <taxon>Neoptera</taxon>
        <taxon>Polyneoptera</taxon>
        <taxon>Dictyoptera</taxon>
        <taxon>Blattodea</taxon>
        <taxon>Blattoidea</taxon>
        <taxon>Blattidae</taxon>
        <taxon>Blattinae</taxon>
        <taxon>Periplaneta</taxon>
    </lineage>
</organism>
<sequence>MAGLCEGGNEPPGSLKARGSECLALSWLTGRALRLAELQSARSHVVFVVWGGAGICSGHYGLPCSRREDGLGMWVELKMRYGSIVGWGRMAHLSANYERKGLELRASEAYQTIRVRMRPGSIRG</sequence>
<proteinExistence type="predicted"/>
<keyword evidence="2" id="KW-1185">Reference proteome</keyword>
<evidence type="ECO:0000313" key="1">
    <source>
        <dbReference type="EMBL" id="KAJ4442750.1"/>
    </source>
</evidence>
<accession>A0ABQ8T8B7</accession>
<dbReference type="Proteomes" id="UP001148838">
    <property type="component" value="Unassembled WGS sequence"/>
</dbReference>
<evidence type="ECO:0000313" key="2">
    <source>
        <dbReference type="Proteomes" id="UP001148838"/>
    </source>
</evidence>